<comment type="caution">
    <text evidence="3">The sequence shown here is derived from an EMBL/GenBank/DDBJ whole genome shotgun (WGS) entry which is preliminary data.</text>
</comment>
<reference evidence="3 4" key="1">
    <citation type="submission" date="2018-12" db="EMBL/GenBank/DDBJ databases">
        <title>Bacillus yapensis draft genome sequence.</title>
        <authorList>
            <person name="Yu L."/>
            <person name="Xu X."/>
            <person name="Tang X."/>
        </authorList>
    </citation>
    <scope>NUCLEOTIDE SEQUENCE [LARGE SCALE GENOMIC DNA]</scope>
    <source>
        <strain evidence="3 4">XXST-01</strain>
    </source>
</reference>
<sequence>MNNIKQALEKVEIPKELNSRVALGVKQAKMEKRKRQNPKLMLASVVAVIIIGTALSFGGSHLADAAESIISQLFGSKENLMKTYPDDEPEKFDLIDQSLVVAQETLTEEEFNEYTRLMKELVALKSKLQEENREPSGKEARRSNQIGELMRPYENKFMPIFSQQLASFKFTKKPTYLPEGYELVFESYGIANKGEEPVVSFDYEKGESWFNTQQLKINQLTDIEKSEAGLFEKTESYTLNGFQFDYVSQEQSKWLGGLRITVPEKGYKIVLITTDKLSKEEMEKVLLSMIEK</sequence>
<evidence type="ECO:0000259" key="2">
    <source>
        <dbReference type="Pfam" id="PF14285"/>
    </source>
</evidence>
<dbReference type="OrthoDB" id="2455196at2"/>
<accession>A0A431WIQ1</accession>
<keyword evidence="1" id="KW-0812">Transmembrane</keyword>
<dbReference type="InterPro" id="IPR025377">
    <property type="entry name" value="DUF4367"/>
</dbReference>
<dbReference type="Gene3D" id="1.10.3950.10">
    <property type="entry name" value="putative ecf-type sigma factor negative effector from bacillus cereus"/>
    <property type="match status" value="1"/>
</dbReference>
<organism evidence="3 4">
    <name type="scientific">Bacillus yapensis</name>
    <dbReference type="NCBI Taxonomy" id="2492960"/>
    <lineage>
        <taxon>Bacteria</taxon>
        <taxon>Bacillati</taxon>
        <taxon>Bacillota</taxon>
        <taxon>Bacilli</taxon>
        <taxon>Bacillales</taxon>
        <taxon>Bacillaceae</taxon>
        <taxon>Bacillus</taxon>
    </lineage>
</organism>
<dbReference type="Pfam" id="PF14285">
    <property type="entry name" value="DUF4367"/>
    <property type="match status" value="1"/>
</dbReference>
<dbReference type="AlphaFoldDB" id="A0A431WIQ1"/>
<name>A0A431WIQ1_9BACI</name>
<protein>
    <submittedName>
        <fullName evidence="3">DUF4367 domain-containing protein</fullName>
    </submittedName>
</protein>
<evidence type="ECO:0000256" key="1">
    <source>
        <dbReference type="SAM" id="Phobius"/>
    </source>
</evidence>
<keyword evidence="1" id="KW-0472">Membrane</keyword>
<keyword evidence="4" id="KW-1185">Reference proteome</keyword>
<proteinExistence type="predicted"/>
<evidence type="ECO:0000313" key="3">
    <source>
        <dbReference type="EMBL" id="RTR35403.1"/>
    </source>
</evidence>
<keyword evidence="1" id="KW-1133">Transmembrane helix</keyword>
<dbReference type="Proteomes" id="UP000271374">
    <property type="component" value="Unassembled WGS sequence"/>
</dbReference>
<dbReference type="RefSeq" id="WP_126407292.1">
    <property type="nucleotide sequence ID" value="NZ_RXNT01000003.1"/>
</dbReference>
<dbReference type="EMBL" id="RXNT01000003">
    <property type="protein sequence ID" value="RTR35403.1"/>
    <property type="molecule type" value="Genomic_DNA"/>
</dbReference>
<feature type="domain" description="DUF4367" evidence="2">
    <location>
        <begin position="173"/>
        <end position="289"/>
    </location>
</feature>
<feature type="transmembrane region" description="Helical" evidence="1">
    <location>
        <begin position="40"/>
        <end position="63"/>
    </location>
</feature>
<evidence type="ECO:0000313" key="4">
    <source>
        <dbReference type="Proteomes" id="UP000271374"/>
    </source>
</evidence>
<gene>
    <name evidence="3" type="ORF">EKG37_05860</name>
</gene>
<dbReference type="InterPro" id="IPR038267">
    <property type="entry name" value="ECF_sigma_eff"/>
</dbReference>